<dbReference type="InterPro" id="IPR003593">
    <property type="entry name" value="AAA+_ATPase"/>
</dbReference>
<dbReference type="PANTHER" id="PTHR46765">
    <property type="entry name" value="P-LOOP CONTAINING NUCLEOSIDE TRIPHOSPHATE HYDROLASES SUPERFAMILY PROTEIN"/>
    <property type="match status" value="1"/>
</dbReference>
<keyword evidence="3" id="KW-0547">Nucleotide-binding</keyword>
<accession>A0AA38HH03</accession>
<proteinExistence type="inferred from homology"/>
<dbReference type="GO" id="GO:0005634">
    <property type="term" value="C:nucleus"/>
    <property type="evidence" value="ECO:0007669"/>
    <property type="project" value="UniProtKB-SubCell"/>
</dbReference>
<dbReference type="GO" id="GO:0016887">
    <property type="term" value="F:ATP hydrolysis activity"/>
    <property type="evidence" value="ECO:0007669"/>
    <property type="project" value="InterPro"/>
</dbReference>
<dbReference type="PANTHER" id="PTHR46765:SF1">
    <property type="entry name" value="P-LOOP CONTAINING NUCLEOSIDE TRIPHOSPHATE HYDROLASES SUPERFAMILY PROTEIN"/>
    <property type="match status" value="1"/>
</dbReference>
<dbReference type="InterPro" id="IPR047854">
    <property type="entry name" value="RFC_lid"/>
</dbReference>
<evidence type="ECO:0000256" key="1">
    <source>
        <dbReference type="ARBA" id="ARBA00004123"/>
    </source>
</evidence>
<evidence type="ECO:0000256" key="6">
    <source>
        <dbReference type="ARBA" id="ARBA00023242"/>
    </source>
</evidence>
<dbReference type="Gene3D" id="1.10.8.60">
    <property type="match status" value="1"/>
</dbReference>
<keyword evidence="4" id="KW-0067">ATP-binding</keyword>
<dbReference type="InterPro" id="IPR003959">
    <property type="entry name" value="ATPase_AAA_core"/>
</dbReference>
<dbReference type="CDD" id="cd00009">
    <property type="entry name" value="AAA"/>
    <property type="match status" value="1"/>
</dbReference>
<evidence type="ECO:0000256" key="7">
    <source>
        <dbReference type="ARBA" id="ARBA00023306"/>
    </source>
</evidence>
<dbReference type="SUPFAM" id="SSF52540">
    <property type="entry name" value="P-loop containing nucleoside triphosphate hydrolases"/>
    <property type="match status" value="1"/>
</dbReference>
<dbReference type="InterPro" id="IPR053016">
    <property type="entry name" value="CTF18-RFC_complex"/>
</dbReference>
<sequence>MNIVKDYLLNSFPATIRDQSLKPPKKGGQHLWVAKYAPTRYTHLISDESVNRELLLWLKQWDQCVFRKEVKSVGAELEWERKKILGPSTTQPDPLCRPFKKILLLCGPPGLGKTTLTHIAAKHCGYHVVEINSSDDRSPEIFKSRIKAITETNSAVDTKKPVCLILDEIDGAHPVLIYFSYSRFHHYYSEFKQQSIYTLIQIISSNKKKESKLLRPILCVCNDLFSPSLRPLRPIAHILVMKIPTGLRLESRLRFICARERIRAEPQALAKLCKLANYDLRFCLNTLQMLKKKGKVFNSEMLSSVCFGQRDHRLSLFEIWEKIFRKERGGAPDITAVSAVQSVIENLHDHERIFLGCFENYLTVNFSDPSFSKINHVLEWVAFYDILEAQATRKSDFSLMKFLVFPCFAFHLYCSAHGRPRLNFPASFYEMNKKHDDLYSLLLQARSTLRAFVPNKTFVLELCPFLVQILNPHIRPLSCELLSLSEKNAFSRVAELLCHYNIEFVPVHMDGAFTCALQPDLEVLTSFPVGGPPRRRLTDSVKERISQQAASQKLNKTKAG</sequence>
<dbReference type="Gene3D" id="3.40.50.300">
    <property type="entry name" value="P-loop containing nucleotide triphosphate hydrolases"/>
    <property type="match status" value="1"/>
</dbReference>
<protein>
    <recommendedName>
        <fullName evidence="9">AAA+ ATPase domain-containing protein</fullName>
    </recommendedName>
</protein>
<organism evidence="10 11">
    <name type="scientific">Zophobas morio</name>
    <dbReference type="NCBI Taxonomy" id="2755281"/>
    <lineage>
        <taxon>Eukaryota</taxon>
        <taxon>Metazoa</taxon>
        <taxon>Ecdysozoa</taxon>
        <taxon>Arthropoda</taxon>
        <taxon>Hexapoda</taxon>
        <taxon>Insecta</taxon>
        <taxon>Pterygota</taxon>
        <taxon>Neoptera</taxon>
        <taxon>Endopterygota</taxon>
        <taxon>Coleoptera</taxon>
        <taxon>Polyphaga</taxon>
        <taxon>Cucujiformia</taxon>
        <taxon>Tenebrionidae</taxon>
        <taxon>Zophobas</taxon>
    </lineage>
</organism>
<dbReference type="Pfam" id="PF00004">
    <property type="entry name" value="AAA"/>
    <property type="match status" value="1"/>
</dbReference>
<dbReference type="CDD" id="cd18140">
    <property type="entry name" value="HLD_clamp_RFC"/>
    <property type="match status" value="1"/>
</dbReference>
<dbReference type="InterPro" id="IPR027417">
    <property type="entry name" value="P-loop_NTPase"/>
</dbReference>
<comment type="caution">
    <text evidence="10">The sequence shown here is derived from an EMBL/GenBank/DDBJ whole genome shotgun (WGS) entry which is preliminary data.</text>
</comment>
<evidence type="ECO:0000313" key="11">
    <source>
        <dbReference type="Proteomes" id="UP001168821"/>
    </source>
</evidence>
<dbReference type="GO" id="GO:0003677">
    <property type="term" value="F:DNA binding"/>
    <property type="evidence" value="ECO:0007669"/>
    <property type="project" value="UniProtKB-KW"/>
</dbReference>
<reference evidence="10" key="1">
    <citation type="journal article" date="2023" name="G3 (Bethesda)">
        <title>Whole genome assemblies of Zophobas morio and Tenebrio molitor.</title>
        <authorList>
            <person name="Kaur S."/>
            <person name="Stinson S.A."/>
            <person name="diCenzo G.C."/>
        </authorList>
    </citation>
    <scope>NUCLEOTIDE SEQUENCE</scope>
    <source>
        <strain evidence="10">QUZm001</strain>
    </source>
</reference>
<keyword evidence="11" id="KW-1185">Reference proteome</keyword>
<keyword evidence="6" id="KW-0539">Nucleus</keyword>
<evidence type="ECO:0000256" key="3">
    <source>
        <dbReference type="ARBA" id="ARBA00022741"/>
    </source>
</evidence>
<feature type="domain" description="AAA+ ATPase" evidence="9">
    <location>
        <begin position="99"/>
        <end position="245"/>
    </location>
</feature>
<dbReference type="EMBL" id="JALNTZ010003994">
    <property type="protein sequence ID" value="KAJ3615627.1"/>
    <property type="molecule type" value="Genomic_DNA"/>
</dbReference>
<keyword evidence="5" id="KW-0238">DNA-binding</keyword>
<evidence type="ECO:0000256" key="8">
    <source>
        <dbReference type="ARBA" id="ARBA00043975"/>
    </source>
</evidence>
<evidence type="ECO:0000256" key="4">
    <source>
        <dbReference type="ARBA" id="ARBA00022840"/>
    </source>
</evidence>
<dbReference type="Proteomes" id="UP001168821">
    <property type="component" value="Unassembled WGS sequence"/>
</dbReference>
<evidence type="ECO:0000256" key="5">
    <source>
        <dbReference type="ARBA" id="ARBA00023125"/>
    </source>
</evidence>
<name>A0AA38HH03_9CUCU</name>
<comment type="subcellular location">
    <subcellularLocation>
        <location evidence="1">Nucleus</location>
    </subcellularLocation>
</comment>
<dbReference type="AlphaFoldDB" id="A0AA38HH03"/>
<evidence type="ECO:0000313" key="10">
    <source>
        <dbReference type="EMBL" id="KAJ3615627.1"/>
    </source>
</evidence>
<keyword evidence="2" id="KW-0235">DNA replication</keyword>
<evidence type="ECO:0000259" key="9">
    <source>
        <dbReference type="SMART" id="SM00382"/>
    </source>
</evidence>
<keyword evidence="7" id="KW-0131">Cell cycle</keyword>
<comment type="similarity">
    <text evidence="8">Belongs to the activator 1 small subunits family. CTF18 subfamily.</text>
</comment>
<evidence type="ECO:0000256" key="2">
    <source>
        <dbReference type="ARBA" id="ARBA00022705"/>
    </source>
</evidence>
<dbReference type="SMART" id="SM00382">
    <property type="entry name" value="AAA"/>
    <property type="match status" value="1"/>
</dbReference>
<dbReference type="GO" id="GO:0005524">
    <property type="term" value="F:ATP binding"/>
    <property type="evidence" value="ECO:0007669"/>
    <property type="project" value="UniProtKB-KW"/>
</dbReference>
<gene>
    <name evidence="10" type="ORF">Zmor_012417</name>
</gene>
<dbReference type="GO" id="GO:0006260">
    <property type="term" value="P:DNA replication"/>
    <property type="evidence" value="ECO:0007669"/>
    <property type="project" value="UniProtKB-KW"/>
</dbReference>